<evidence type="ECO:0000256" key="3">
    <source>
        <dbReference type="ARBA" id="ARBA00022692"/>
    </source>
</evidence>
<gene>
    <name evidence="7" type="ORF">BGW38_008013</name>
</gene>
<comment type="subcellular location">
    <subcellularLocation>
        <location evidence="1">Endomembrane system</location>
        <topology evidence="1">Multi-pass membrane protein</topology>
    </subcellularLocation>
    <subcellularLocation>
        <location evidence="6">Vacuole membrane</location>
        <topology evidence="6">Multi-pass membrane protein</topology>
    </subcellularLocation>
</comment>
<dbReference type="PANTHER" id="PTHR23519">
    <property type="entry name" value="AUTOPHAGY-RELATED PROTEIN 22"/>
    <property type="match status" value="1"/>
</dbReference>
<keyword evidence="6" id="KW-0072">Autophagy</keyword>
<dbReference type="GO" id="GO:0006914">
    <property type="term" value="P:autophagy"/>
    <property type="evidence" value="ECO:0007669"/>
    <property type="project" value="UniProtKB-KW"/>
</dbReference>
<reference evidence="7" key="1">
    <citation type="journal article" date="2020" name="Fungal Divers.">
        <title>Resolving the Mortierellaceae phylogeny through synthesis of multi-gene phylogenetics and phylogenomics.</title>
        <authorList>
            <person name="Vandepol N."/>
            <person name="Liber J."/>
            <person name="Desiro A."/>
            <person name="Na H."/>
            <person name="Kennedy M."/>
            <person name="Barry K."/>
            <person name="Grigoriev I.V."/>
            <person name="Miller A.N."/>
            <person name="O'Donnell K."/>
            <person name="Stajich J.E."/>
            <person name="Bonito G."/>
        </authorList>
    </citation>
    <scope>NUCLEOTIDE SEQUENCE</scope>
    <source>
        <strain evidence="7">KOD1015</strain>
    </source>
</reference>
<dbReference type="OrthoDB" id="192733at2759"/>
<dbReference type="GO" id="GO:0012505">
    <property type="term" value="C:endomembrane system"/>
    <property type="evidence" value="ECO:0007669"/>
    <property type="project" value="UniProtKB-SubCell"/>
</dbReference>
<dbReference type="PANTHER" id="PTHR23519:SF1">
    <property type="entry name" value="AUTOPHAGY-RELATED PROTEIN 22"/>
    <property type="match status" value="1"/>
</dbReference>
<evidence type="ECO:0000313" key="8">
    <source>
        <dbReference type="Proteomes" id="UP000780801"/>
    </source>
</evidence>
<dbReference type="GO" id="GO:0032974">
    <property type="term" value="P:amino acid transmembrane export from vacuole"/>
    <property type="evidence" value="ECO:0007669"/>
    <property type="project" value="TreeGrafter"/>
</dbReference>
<keyword evidence="3 6" id="KW-0812">Transmembrane</keyword>
<keyword evidence="5 6" id="KW-0472">Membrane</keyword>
<dbReference type="EMBL" id="JAABOA010005399">
    <property type="protein sequence ID" value="KAF9577037.1"/>
    <property type="molecule type" value="Genomic_DNA"/>
</dbReference>
<comment type="similarity">
    <text evidence="6">Belongs to the ATG22 family.</text>
</comment>
<organism evidence="7 8">
    <name type="scientific">Lunasporangiospora selenospora</name>
    <dbReference type="NCBI Taxonomy" id="979761"/>
    <lineage>
        <taxon>Eukaryota</taxon>
        <taxon>Fungi</taxon>
        <taxon>Fungi incertae sedis</taxon>
        <taxon>Mucoromycota</taxon>
        <taxon>Mortierellomycotina</taxon>
        <taxon>Mortierellomycetes</taxon>
        <taxon>Mortierellales</taxon>
        <taxon>Mortierellaceae</taxon>
        <taxon>Lunasporangiospora</taxon>
    </lineage>
</organism>
<keyword evidence="4 6" id="KW-1133">Transmembrane helix</keyword>
<feature type="non-terminal residue" evidence="7">
    <location>
        <position position="75"/>
    </location>
</feature>
<evidence type="ECO:0000256" key="1">
    <source>
        <dbReference type="ARBA" id="ARBA00004127"/>
    </source>
</evidence>
<accession>A0A9P6FKT0</accession>
<name>A0A9P6FKT0_9FUNG</name>
<comment type="function">
    <text evidence="6">Vacuolar effluxer which mediate the efflux of amino acids resulting from autophagic degradation. The release of autophagic amino acids allows the maintenance of protein synthesis and viability during nitrogen starvation.</text>
</comment>
<keyword evidence="2 6" id="KW-0813">Transport</keyword>
<dbReference type="AlphaFoldDB" id="A0A9P6FKT0"/>
<evidence type="ECO:0000256" key="2">
    <source>
        <dbReference type="ARBA" id="ARBA00022448"/>
    </source>
</evidence>
<dbReference type="Pfam" id="PF11700">
    <property type="entry name" value="ATG22"/>
    <property type="match status" value="1"/>
</dbReference>
<sequence>MVPLLIQDIAAKAGVDAMDHSQPCNPATAAMATKCVTLVFGSYLDPGQISLYISSLSSILSFFVSLSICAVADHG</sequence>
<comment type="caution">
    <text evidence="6">Lacks conserved residue(s) required for the propagation of feature annotation.</text>
</comment>
<dbReference type="InterPro" id="IPR024671">
    <property type="entry name" value="Atg22-like"/>
</dbReference>
<feature type="transmembrane region" description="Helical" evidence="6">
    <location>
        <begin position="49"/>
        <end position="72"/>
    </location>
</feature>
<keyword evidence="6" id="KW-0029">Amino-acid transport</keyword>
<dbReference type="GO" id="GO:0005774">
    <property type="term" value="C:vacuolar membrane"/>
    <property type="evidence" value="ECO:0007669"/>
    <property type="project" value="UniProtKB-SubCell"/>
</dbReference>
<evidence type="ECO:0000256" key="6">
    <source>
        <dbReference type="RuleBase" id="RU363073"/>
    </source>
</evidence>
<evidence type="ECO:0000313" key="7">
    <source>
        <dbReference type="EMBL" id="KAF9577037.1"/>
    </source>
</evidence>
<evidence type="ECO:0000256" key="5">
    <source>
        <dbReference type="ARBA" id="ARBA00023136"/>
    </source>
</evidence>
<proteinExistence type="inferred from homology"/>
<dbReference type="InterPro" id="IPR050495">
    <property type="entry name" value="ATG22/LtaA_families"/>
</dbReference>
<keyword evidence="6" id="KW-0926">Vacuole</keyword>
<dbReference type="Proteomes" id="UP000780801">
    <property type="component" value="Unassembled WGS sequence"/>
</dbReference>
<evidence type="ECO:0000256" key="4">
    <source>
        <dbReference type="ARBA" id="ARBA00022989"/>
    </source>
</evidence>
<keyword evidence="8" id="KW-1185">Reference proteome</keyword>
<comment type="caution">
    <text evidence="7">The sequence shown here is derived from an EMBL/GenBank/DDBJ whole genome shotgun (WGS) entry which is preliminary data.</text>
</comment>
<protein>
    <recommendedName>
        <fullName evidence="6">Autophagy-related protein</fullName>
    </recommendedName>
</protein>